<gene>
    <name evidence="1" type="ORF">GRI32_07335</name>
</gene>
<accession>A0A844ZJA6</accession>
<name>A0A844ZJA6_9SPHN</name>
<reference evidence="1 2" key="1">
    <citation type="submission" date="2019-12" db="EMBL/GenBank/DDBJ databases">
        <title>Genomic-based taxomic classification of the family Erythrobacteraceae.</title>
        <authorList>
            <person name="Xu L."/>
        </authorList>
    </citation>
    <scope>NUCLEOTIDE SEQUENCE [LARGE SCALE GENOMIC DNA]</scope>
    <source>
        <strain evidence="1 2">JCM 16339</strain>
    </source>
</reference>
<dbReference type="Proteomes" id="UP000435243">
    <property type="component" value="Unassembled WGS sequence"/>
</dbReference>
<proteinExistence type="predicted"/>
<dbReference type="OrthoDB" id="7628592at2"/>
<dbReference type="RefSeq" id="WP_160590748.1">
    <property type="nucleotide sequence ID" value="NZ_BAAAFP010000001.1"/>
</dbReference>
<evidence type="ECO:0000313" key="1">
    <source>
        <dbReference type="EMBL" id="MXO88551.1"/>
    </source>
</evidence>
<sequence>MTAQFADFTRQAAVDGAISDDEILQLRAAGWANGTITREEASAIFSLQRAIADRTPVWSDFFVEAIKEYVLNGTEPRGYASDSEAGWLIVEIERDGHLCSMTELQLLVEITDKACNVPEALKYFVLREIERAVLTGVGPTRDGGELSNTHVTPSECTIMRRVIFGQASDRPAAVSQREAEMLFRLKDATLEAANAPEFMELFVQGVGNYLMGFASPSAQLSRERMVELESFVSRNKPNIGHFMGRMAQSAPNAFGVVFGQKGQLPGRDELVQEAASFSLYEQDWLDQQIAANGLSDHYDQALMAFIAEELGEA</sequence>
<dbReference type="AlphaFoldDB" id="A0A844ZJA6"/>
<comment type="caution">
    <text evidence="1">The sequence shown here is derived from an EMBL/GenBank/DDBJ whole genome shotgun (WGS) entry which is preliminary data.</text>
</comment>
<keyword evidence="2" id="KW-1185">Reference proteome</keyword>
<dbReference type="EMBL" id="WTYY01000003">
    <property type="protein sequence ID" value="MXO88551.1"/>
    <property type="molecule type" value="Genomic_DNA"/>
</dbReference>
<evidence type="ECO:0000313" key="2">
    <source>
        <dbReference type="Proteomes" id="UP000435243"/>
    </source>
</evidence>
<protein>
    <submittedName>
        <fullName evidence="1">Uncharacterized protein</fullName>
    </submittedName>
</protein>
<organism evidence="1 2">
    <name type="scientific">Alteraurantiacibacter aestuarii</name>
    <dbReference type="NCBI Taxonomy" id="650004"/>
    <lineage>
        <taxon>Bacteria</taxon>
        <taxon>Pseudomonadati</taxon>
        <taxon>Pseudomonadota</taxon>
        <taxon>Alphaproteobacteria</taxon>
        <taxon>Sphingomonadales</taxon>
        <taxon>Erythrobacteraceae</taxon>
        <taxon>Alteraurantiacibacter</taxon>
    </lineage>
</organism>